<dbReference type="InterPro" id="IPR029035">
    <property type="entry name" value="DHS-like_NAD/FAD-binding_dom"/>
</dbReference>
<dbReference type="GO" id="GO:0019385">
    <property type="term" value="P:methanogenesis, from acetate"/>
    <property type="evidence" value="ECO:0007669"/>
    <property type="project" value="InterPro"/>
</dbReference>
<dbReference type="AlphaFoldDB" id="A0A399FUY6"/>
<proteinExistence type="predicted"/>
<dbReference type="Gene3D" id="3.40.50.1220">
    <property type="entry name" value="TPP-binding domain"/>
    <property type="match status" value="1"/>
</dbReference>
<dbReference type="EMBL" id="NDHY01000006">
    <property type="protein sequence ID" value="RII00185.1"/>
    <property type="molecule type" value="Genomic_DNA"/>
</dbReference>
<organism evidence="1 2">
    <name type="scientific">candidate division NPL-UPA2 bacterium Unc8</name>
    <dbReference type="NCBI Taxonomy" id="1980939"/>
    <lineage>
        <taxon>Bacteria</taxon>
    </lineage>
</organism>
<protein>
    <submittedName>
        <fullName evidence="1">CO dehydrogenase/acetyl-CoA synthase complex subunit epsilon</fullName>
    </submittedName>
</protein>
<dbReference type="InterPro" id="IPR003704">
    <property type="entry name" value="CdhB"/>
</dbReference>
<sequence length="178" mass="20179">MKPYWDVNVLTGTKTAKIVEDPVQWASIIKKSIRPLYILGPDTVDRNIGDKLFLEYCLDVAKAGNLPICATAHVRKKMSEMGVETDSAYDIIEIINHLKDPEWQGVRKEGNHDLIMFTGVRCDLAERGLATLKHFAPHLKTMALCRFSHPNADFALPVIRKDTKWQEYFDGLVANLIN</sequence>
<accession>A0A399FUY6</accession>
<reference evidence="1 2" key="1">
    <citation type="submission" date="2018-08" db="EMBL/GenBank/DDBJ databases">
        <title>Draft genome of candidate division NPL-UPA2 bacterium Unc8 that adapted to ultra-basic serpentinizing groundwater.</title>
        <authorList>
            <person name="Ishii S."/>
            <person name="Suzuki S."/>
            <person name="Nealson K.H."/>
        </authorList>
    </citation>
    <scope>NUCLEOTIDE SEQUENCE [LARGE SCALE GENOMIC DNA]</scope>
    <source>
        <strain evidence="1">Unc8</strain>
    </source>
</reference>
<dbReference type="Proteomes" id="UP000266287">
    <property type="component" value="Unassembled WGS sequence"/>
</dbReference>
<dbReference type="SUPFAM" id="SSF52467">
    <property type="entry name" value="DHS-like NAD/FAD-binding domain"/>
    <property type="match status" value="1"/>
</dbReference>
<gene>
    <name evidence="1" type="primary">cdhB</name>
    <name evidence="1" type="ORF">B9J77_03410</name>
</gene>
<comment type="caution">
    <text evidence="1">The sequence shown here is derived from an EMBL/GenBank/DDBJ whole genome shotgun (WGS) entry which is preliminary data.</text>
</comment>
<dbReference type="Pfam" id="PF02552">
    <property type="entry name" value="CO_dh"/>
    <property type="match status" value="1"/>
</dbReference>
<evidence type="ECO:0000313" key="2">
    <source>
        <dbReference type="Proteomes" id="UP000266287"/>
    </source>
</evidence>
<dbReference type="NCBIfam" id="TIGR00315">
    <property type="entry name" value="cdhB"/>
    <property type="match status" value="1"/>
</dbReference>
<name>A0A399FUY6_UNCN2</name>
<evidence type="ECO:0000313" key="1">
    <source>
        <dbReference type="EMBL" id="RII00185.1"/>
    </source>
</evidence>